<organism evidence="2 3">
    <name type="scientific">Novosphingobium panipatense</name>
    <dbReference type="NCBI Taxonomy" id="428991"/>
    <lineage>
        <taxon>Bacteria</taxon>
        <taxon>Pseudomonadati</taxon>
        <taxon>Pseudomonadota</taxon>
        <taxon>Alphaproteobacteria</taxon>
        <taxon>Sphingomonadales</taxon>
        <taxon>Sphingomonadaceae</taxon>
        <taxon>Novosphingobium</taxon>
    </lineage>
</organism>
<gene>
    <name evidence="2" type="ORF">SAMN06296065_102380</name>
</gene>
<reference evidence="2 3" key="1">
    <citation type="submission" date="2017-05" db="EMBL/GenBank/DDBJ databases">
        <authorList>
            <person name="Varghese N."/>
            <person name="Submissions S."/>
        </authorList>
    </citation>
    <scope>NUCLEOTIDE SEQUENCE [LARGE SCALE GENOMIC DNA]</scope>
    <source>
        <strain evidence="2 3">SM16</strain>
    </source>
</reference>
<proteinExistence type="predicted"/>
<dbReference type="InterPro" id="IPR002816">
    <property type="entry name" value="TraB/PrgY/GumN_fam"/>
</dbReference>
<evidence type="ECO:0000256" key="1">
    <source>
        <dbReference type="SAM" id="SignalP"/>
    </source>
</evidence>
<evidence type="ECO:0000313" key="3">
    <source>
        <dbReference type="Proteomes" id="UP001157910"/>
    </source>
</evidence>
<keyword evidence="1" id="KW-0732">Signal</keyword>
<feature type="chain" id="PRO_5046052973" description="TraB/GumN family protein" evidence="1">
    <location>
        <begin position="21"/>
        <end position="284"/>
    </location>
</feature>
<comment type="caution">
    <text evidence="2">The sequence shown here is derived from an EMBL/GenBank/DDBJ whole genome shotgun (WGS) entry which is preliminary data.</text>
</comment>
<dbReference type="InterPro" id="IPR047111">
    <property type="entry name" value="YbaP-like"/>
</dbReference>
<dbReference type="RefSeq" id="WP_283405383.1">
    <property type="nucleotide sequence ID" value="NZ_FXUI01000002.1"/>
</dbReference>
<dbReference type="PANTHER" id="PTHR40590">
    <property type="entry name" value="CYTOPLASMIC PROTEIN-RELATED"/>
    <property type="match status" value="1"/>
</dbReference>
<sequence>MRRRAVTLLCILALSACSQAPQEANPALWHVTDENGHEGWLFGTIHTSDRPLRWRSATVAAALEDAETIMVEVGNLADEAKVAATFTQLARSEGEPPLSQRIAPAERPALASLLDAAGYGDGDFAAMDTWAAALTLARGGSDEADARNGVDRAVVAAAGKRPVIELEGAAAQLALFDALPEKEQRDLLGAVVTEAATPDRDLAASWRDGDMAAIEKETRSGLLADPELRAVLFTGRNRAWTARIATVIRAGQRPFVAVGAAHMAGRDGLPAMLKAQGLTVTRMQ</sequence>
<accession>A0ABY1Q357</accession>
<protein>
    <recommendedName>
        <fullName evidence="4">TraB/GumN family protein</fullName>
    </recommendedName>
</protein>
<dbReference type="PANTHER" id="PTHR40590:SF1">
    <property type="entry name" value="CYTOPLASMIC PROTEIN"/>
    <property type="match status" value="1"/>
</dbReference>
<name>A0ABY1Q357_9SPHN</name>
<dbReference type="PROSITE" id="PS51257">
    <property type="entry name" value="PROKAR_LIPOPROTEIN"/>
    <property type="match status" value="1"/>
</dbReference>
<evidence type="ECO:0008006" key="4">
    <source>
        <dbReference type="Google" id="ProtNLM"/>
    </source>
</evidence>
<dbReference type="EMBL" id="FXUI01000002">
    <property type="protein sequence ID" value="SMP57955.1"/>
    <property type="molecule type" value="Genomic_DNA"/>
</dbReference>
<evidence type="ECO:0000313" key="2">
    <source>
        <dbReference type="EMBL" id="SMP57955.1"/>
    </source>
</evidence>
<dbReference type="CDD" id="cd14789">
    <property type="entry name" value="Tiki"/>
    <property type="match status" value="1"/>
</dbReference>
<feature type="signal peptide" evidence="1">
    <location>
        <begin position="1"/>
        <end position="20"/>
    </location>
</feature>
<dbReference type="Pfam" id="PF01963">
    <property type="entry name" value="TraB_PrgY_gumN"/>
    <property type="match status" value="1"/>
</dbReference>
<keyword evidence="3" id="KW-1185">Reference proteome</keyword>
<dbReference type="Proteomes" id="UP001157910">
    <property type="component" value="Unassembled WGS sequence"/>
</dbReference>